<keyword evidence="1" id="KW-0863">Zinc-finger</keyword>
<dbReference type="EMBL" id="CAJNJA010047807">
    <property type="protein sequence ID" value="CAE7826670.1"/>
    <property type="molecule type" value="Genomic_DNA"/>
</dbReference>
<dbReference type="SMART" id="SM00184">
    <property type="entry name" value="RING"/>
    <property type="match status" value="1"/>
</dbReference>
<evidence type="ECO:0000313" key="4">
    <source>
        <dbReference type="Proteomes" id="UP000601435"/>
    </source>
</evidence>
<proteinExistence type="predicted"/>
<keyword evidence="1" id="KW-0862">Zinc</keyword>
<dbReference type="InterPro" id="IPR001841">
    <property type="entry name" value="Znf_RING"/>
</dbReference>
<dbReference type="InterPro" id="IPR013083">
    <property type="entry name" value="Znf_RING/FYVE/PHD"/>
</dbReference>
<dbReference type="Proteomes" id="UP000601435">
    <property type="component" value="Unassembled WGS sequence"/>
</dbReference>
<organism evidence="3 4">
    <name type="scientific">Symbiodinium necroappetens</name>
    <dbReference type="NCBI Taxonomy" id="1628268"/>
    <lineage>
        <taxon>Eukaryota</taxon>
        <taxon>Sar</taxon>
        <taxon>Alveolata</taxon>
        <taxon>Dinophyceae</taxon>
        <taxon>Suessiales</taxon>
        <taxon>Symbiodiniaceae</taxon>
        <taxon>Symbiodinium</taxon>
    </lineage>
</organism>
<comment type="caution">
    <text evidence="3">The sequence shown here is derived from an EMBL/GenBank/DDBJ whole genome shotgun (WGS) entry which is preliminary data.</text>
</comment>
<accession>A0A812ZFM9</accession>
<dbReference type="OrthoDB" id="8062037at2759"/>
<evidence type="ECO:0000259" key="2">
    <source>
        <dbReference type="PROSITE" id="PS50089"/>
    </source>
</evidence>
<dbReference type="SUPFAM" id="SSF57850">
    <property type="entry name" value="RING/U-box"/>
    <property type="match status" value="1"/>
</dbReference>
<gene>
    <name evidence="3" type="primary">Cyt-b5</name>
    <name evidence="3" type="ORF">SNEC2469_LOCUS24662</name>
</gene>
<dbReference type="Gene3D" id="3.30.40.10">
    <property type="entry name" value="Zinc/RING finger domain, C3HC4 (zinc finger)"/>
    <property type="match status" value="1"/>
</dbReference>
<protein>
    <submittedName>
        <fullName evidence="3">Cyt-b5 protein</fullName>
    </submittedName>
</protein>
<dbReference type="AlphaFoldDB" id="A0A812ZFM9"/>
<keyword evidence="1" id="KW-0479">Metal-binding</keyword>
<evidence type="ECO:0000313" key="3">
    <source>
        <dbReference type="EMBL" id="CAE7826670.1"/>
    </source>
</evidence>
<feature type="domain" description="RING-type" evidence="2">
    <location>
        <begin position="182"/>
        <end position="232"/>
    </location>
</feature>
<name>A0A812ZFM9_9DINO</name>
<reference evidence="3" key="1">
    <citation type="submission" date="2021-02" db="EMBL/GenBank/DDBJ databases">
        <authorList>
            <person name="Dougan E. K."/>
            <person name="Rhodes N."/>
            <person name="Thang M."/>
            <person name="Chan C."/>
        </authorList>
    </citation>
    <scope>NUCLEOTIDE SEQUENCE</scope>
</reference>
<dbReference type="GO" id="GO:0008270">
    <property type="term" value="F:zinc ion binding"/>
    <property type="evidence" value="ECO:0007669"/>
    <property type="project" value="UniProtKB-KW"/>
</dbReference>
<sequence>MYAPAKQVMLPGVQAKCVRRETSSPRKSEAESCSCPEEVGAPACRGRRRMCTATLLSKELVGKEVLLYVGRNGGRAPTKVEPARVVAAADAGRAVTLKLPALPQFQLPLRVAAYLFKKGAPPEEVAAAPEGVIASLARYQQATLAKLRIDADDGPGVDSSGCDASNRKVRELRATVERYGWCPVCLEDLMGLEDMLFRRETVVLIPCSHLVHEDCLEKFSCTRSYRACPECSRPVQATVSV</sequence>
<evidence type="ECO:0000256" key="1">
    <source>
        <dbReference type="PROSITE-ProRule" id="PRU00175"/>
    </source>
</evidence>
<keyword evidence="4" id="KW-1185">Reference proteome</keyword>
<dbReference type="PROSITE" id="PS50089">
    <property type="entry name" value="ZF_RING_2"/>
    <property type="match status" value="1"/>
</dbReference>